<evidence type="ECO:0000313" key="2">
    <source>
        <dbReference type="EMBL" id="MBB3727532.1"/>
    </source>
</evidence>
<organism evidence="2 3">
    <name type="scientific">Nonomuraea dietziae</name>
    <dbReference type="NCBI Taxonomy" id="65515"/>
    <lineage>
        <taxon>Bacteria</taxon>
        <taxon>Bacillati</taxon>
        <taxon>Actinomycetota</taxon>
        <taxon>Actinomycetes</taxon>
        <taxon>Streptosporangiales</taxon>
        <taxon>Streptosporangiaceae</taxon>
        <taxon>Nonomuraea</taxon>
    </lineage>
</organism>
<keyword evidence="3" id="KW-1185">Reference proteome</keyword>
<dbReference type="RefSeq" id="WP_183648228.1">
    <property type="nucleotide sequence ID" value="NZ_BAAAXX010000100.1"/>
</dbReference>
<protein>
    <submittedName>
        <fullName evidence="2">Uncharacterized protein</fullName>
    </submittedName>
</protein>
<feature type="compositionally biased region" description="Basic residues" evidence="1">
    <location>
        <begin position="75"/>
        <end position="84"/>
    </location>
</feature>
<dbReference type="Proteomes" id="UP000579945">
    <property type="component" value="Unassembled WGS sequence"/>
</dbReference>
<comment type="caution">
    <text evidence="2">The sequence shown here is derived from an EMBL/GenBank/DDBJ whole genome shotgun (WGS) entry which is preliminary data.</text>
</comment>
<sequence length="97" mass="10626">MATTLSRADDYRALVEKLRDVYPAVESRLVSTSVAIAADCARHVGCTPTEEIVERLAVEYLRARVATQATLPAARPRHQLHRPTRTGTPGEACRRGA</sequence>
<gene>
    <name evidence="2" type="ORF">FHR33_003392</name>
</gene>
<dbReference type="EMBL" id="JACIBV010000001">
    <property type="protein sequence ID" value="MBB3727532.1"/>
    <property type="molecule type" value="Genomic_DNA"/>
</dbReference>
<dbReference type="AlphaFoldDB" id="A0A7W5VGT5"/>
<feature type="region of interest" description="Disordered" evidence="1">
    <location>
        <begin position="71"/>
        <end position="97"/>
    </location>
</feature>
<name>A0A7W5VGT5_9ACTN</name>
<evidence type="ECO:0000256" key="1">
    <source>
        <dbReference type="SAM" id="MobiDB-lite"/>
    </source>
</evidence>
<evidence type="ECO:0000313" key="3">
    <source>
        <dbReference type="Proteomes" id="UP000579945"/>
    </source>
</evidence>
<accession>A0A7W5VGT5</accession>
<dbReference type="GeneID" id="95389826"/>
<reference evidence="2 3" key="1">
    <citation type="submission" date="2020-08" db="EMBL/GenBank/DDBJ databases">
        <title>Sequencing the genomes of 1000 actinobacteria strains.</title>
        <authorList>
            <person name="Klenk H.-P."/>
        </authorList>
    </citation>
    <scope>NUCLEOTIDE SEQUENCE [LARGE SCALE GENOMIC DNA]</scope>
    <source>
        <strain evidence="2 3">DSM 44320</strain>
    </source>
</reference>
<proteinExistence type="predicted"/>